<dbReference type="InterPro" id="IPR031974">
    <property type="entry name" value="PDCD7"/>
</dbReference>
<dbReference type="InterPro" id="IPR052831">
    <property type="entry name" value="Apoptosis_promoter"/>
</dbReference>
<feature type="coiled-coil region" evidence="1">
    <location>
        <begin position="1"/>
        <end position="32"/>
    </location>
</feature>
<sequence>MKKLLQDSWTLLNELESMENELTSNIKELSDTDWMSQLKNIESKKELFLKNFKAVNEADLKEIKRVLEKRSKKRLRDKRKRQAKKEITAQKFENRKKLHLEIDIWLEKQKSEVELHKQEEAMKQEADAVLWGVRRKQSEGRKTLSLLSALVKLYQVRSKKKQEALPTEDLEQFTKIIG</sequence>
<keyword evidence="1" id="KW-0175">Coiled coil</keyword>
<evidence type="ECO:0000313" key="2">
    <source>
        <dbReference type="EMBL" id="KAG8223087.1"/>
    </source>
</evidence>
<evidence type="ECO:0000256" key="1">
    <source>
        <dbReference type="SAM" id="Coils"/>
    </source>
</evidence>
<dbReference type="AlphaFoldDB" id="A0A8K0NVE1"/>
<gene>
    <name evidence="2" type="ORF">J437_LFUL002035</name>
</gene>
<proteinExistence type="predicted"/>
<organism evidence="2 3">
    <name type="scientific">Ladona fulva</name>
    <name type="common">Scarce chaser dragonfly</name>
    <name type="synonym">Libellula fulva</name>
    <dbReference type="NCBI Taxonomy" id="123851"/>
    <lineage>
        <taxon>Eukaryota</taxon>
        <taxon>Metazoa</taxon>
        <taxon>Ecdysozoa</taxon>
        <taxon>Arthropoda</taxon>
        <taxon>Hexapoda</taxon>
        <taxon>Insecta</taxon>
        <taxon>Pterygota</taxon>
        <taxon>Palaeoptera</taxon>
        <taxon>Odonata</taxon>
        <taxon>Epiprocta</taxon>
        <taxon>Anisoptera</taxon>
        <taxon>Libelluloidea</taxon>
        <taxon>Libellulidae</taxon>
        <taxon>Ladona</taxon>
    </lineage>
</organism>
<comment type="caution">
    <text evidence="2">The sequence shown here is derived from an EMBL/GenBank/DDBJ whole genome shotgun (WGS) entry which is preliminary data.</text>
</comment>
<dbReference type="OrthoDB" id="2289628at2759"/>
<feature type="non-terminal residue" evidence="2">
    <location>
        <position position="178"/>
    </location>
</feature>
<keyword evidence="3" id="KW-1185">Reference proteome</keyword>
<dbReference type="Pfam" id="PF16021">
    <property type="entry name" value="PDCD7"/>
    <property type="match status" value="1"/>
</dbReference>
<dbReference type="PANTHER" id="PTHR48190">
    <property type="entry name" value="PROGRAMMED CELL DEATH PROTEIN 7"/>
    <property type="match status" value="1"/>
</dbReference>
<name>A0A8K0NVE1_LADFU</name>
<protein>
    <submittedName>
        <fullName evidence="2">Uncharacterized protein</fullName>
    </submittedName>
</protein>
<reference evidence="2" key="1">
    <citation type="submission" date="2013-04" db="EMBL/GenBank/DDBJ databases">
        <authorList>
            <person name="Qu J."/>
            <person name="Murali S.C."/>
            <person name="Bandaranaike D."/>
            <person name="Bellair M."/>
            <person name="Blankenburg K."/>
            <person name="Chao H."/>
            <person name="Dinh H."/>
            <person name="Doddapaneni H."/>
            <person name="Downs B."/>
            <person name="Dugan-Rocha S."/>
            <person name="Elkadiri S."/>
            <person name="Gnanaolivu R.D."/>
            <person name="Hernandez B."/>
            <person name="Javaid M."/>
            <person name="Jayaseelan J.C."/>
            <person name="Lee S."/>
            <person name="Li M."/>
            <person name="Ming W."/>
            <person name="Munidasa M."/>
            <person name="Muniz J."/>
            <person name="Nguyen L."/>
            <person name="Ongeri F."/>
            <person name="Osuji N."/>
            <person name="Pu L.-L."/>
            <person name="Puazo M."/>
            <person name="Qu C."/>
            <person name="Quiroz J."/>
            <person name="Raj R."/>
            <person name="Weissenberger G."/>
            <person name="Xin Y."/>
            <person name="Zou X."/>
            <person name="Han Y."/>
            <person name="Richards S."/>
            <person name="Worley K."/>
            <person name="Muzny D."/>
            <person name="Gibbs R."/>
        </authorList>
    </citation>
    <scope>NUCLEOTIDE SEQUENCE</scope>
    <source>
        <strain evidence="2">Sampled in the wild</strain>
    </source>
</reference>
<reference evidence="2" key="2">
    <citation type="submission" date="2017-10" db="EMBL/GenBank/DDBJ databases">
        <title>Ladona fulva Genome sequencing and assembly.</title>
        <authorList>
            <person name="Murali S."/>
            <person name="Richards S."/>
            <person name="Bandaranaike D."/>
            <person name="Bellair M."/>
            <person name="Blankenburg K."/>
            <person name="Chao H."/>
            <person name="Dinh H."/>
            <person name="Doddapaneni H."/>
            <person name="Dugan-Rocha S."/>
            <person name="Elkadiri S."/>
            <person name="Gnanaolivu R."/>
            <person name="Hernandez B."/>
            <person name="Skinner E."/>
            <person name="Javaid M."/>
            <person name="Lee S."/>
            <person name="Li M."/>
            <person name="Ming W."/>
            <person name="Munidasa M."/>
            <person name="Muniz J."/>
            <person name="Nguyen L."/>
            <person name="Hughes D."/>
            <person name="Osuji N."/>
            <person name="Pu L.-L."/>
            <person name="Puazo M."/>
            <person name="Qu C."/>
            <person name="Quiroz J."/>
            <person name="Raj R."/>
            <person name="Weissenberger G."/>
            <person name="Xin Y."/>
            <person name="Zou X."/>
            <person name="Han Y."/>
            <person name="Worley K."/>
            <person name="Muzny D."/>
            <person name="Gibbs R."/>
        </authorList>
    </citation>
    <scope>NUCLEOTIDE SEQUENCE</scope>
    <source>
        <strain evidence="2">Sampled in the wild</strain>
    </source>
</reference>
<dbReference type="GO" id="GO:0005689">
    <property type="term" value="C:U12-type spliceosomal complex"/>
    <property type="evidence" value="ECO:0007669"/>
    <property type="project" value="TreeGrafter"/>
</dbReference>
<dbReference type="Proteomes" id="UP000792457">
    <property type="component" value="Unassembled WGS sequence"/>
</dbReference>
<evidence type="ECO:0000313" key="3">
    <source>
        <dbReference type="Proteomes" id="UP000792457"/>
    </source>
</evidence>
<dbReference type="PANTHER" id="PTHR48190:SF2">
    <property type="entry name" value="PROGRAMMED CELL DEATH PROTEIN 7"/>
    <property type="match status" value="1"/>
</dbReference>
<accession>A0A8K0NVE1</accession>
<dbReference type="EMBL" id="KZ308152">
    <property type="protein sequence ID" value="KAG8223087.1"/>
    <property type="molecule type" value="Genomic_DNA"/>
</dbReference>